<dbReference type="AlphaFoldDB" id="A0A174T8I5"/>
<gene>
    <name evidence="1" type="ORF">ERS852411_03895</name>
</gene>
<sequence>MGDGLGGDDIGPAVVTVEDGDGHAPDALAADAPVVALGDHGGHALLAPLRLPLDGVAGLDGGVLDGVHGAEPLLGGPVDDGVLAPPAVGVGVGDVLLGHQEALGLQIGHHHVVALGVELAVVALVGHDALGVDGHGHADVGQAGLVVLLADLEVLRAEAGGGVDAAGAGVQGDVLAVEDDALPVEQGVLGAHQLERAALEGGQHGAGSVVNARGLAHALGQILGQHVYIAGGHLEEHVVELRVEADGVVAGDRPGGGGPDHEVGAGQVGILAQLALVVGHGELDEDGGAGIVGVLNLGLGQGGLVKGAPVHRLHALVDEALLRHLAEDLDLLGLKLGQQGDIGVLPLPQHAQALELAGHLLDVALGVLPALGAELGGGHLVPLYLLVLQNGGLDGQAVGVPAGYIGGAPAGHVAVLDDHILEDLVQGGADVDVAVGVGRAVVEDKGGLALVALHHLVVEVVVIHLLEHLRLPLGQARPHGEVGLGQVDGLVVVHGSVLLYL</sequence>
<dbReference type="AntiFam" id="ANF00157">
    <property type="entry name" value="Shadow ORF (opposite ileS)"/>
</dbReference>
<evidence type="ECO:0008006" key="3">
    <source>
        <dbReference type="Google" id="ProtNLM"/>
    </source>
</evidence>
<protein>
    <recommendedName>
        <fullName evidence="3">NAD-specific glutamate dehydrogenase</fullName>
    </recommendedName>
</protein>
<name>A0A174T8I5_FLAPL</name>
<dbReference type="Proteomes" id="UP000095746">
    <property type="component" value="Unassembled WGS sequence"/>
</dbReference>
<proteinExistence type="predicted"/>
<reference evidence="1 2" key="1">
    <citation type="submission" date="2015-09" db="EMBL/GenBank/DDBJ databases">
        <authorList>
            <consortium name="Pathogen Informatics"/>
        </authorList>
    </citation>
    <scope>NUCLEOTIDE SEQUENCE [LARGE SCALE GENOMIC DNA]</scope>
    <source>
        <strain evidence="1 2">2789STDY5608854</strain>
    </source>
</reference>
<evidence type="ECO:0000313" key="1">
    <source>
        <dbReference type="EMBL" id="CUQ03149.1"/>
    </source>
</evidence>
<accession>A0A174T8I5</accession>
<organism evidence="1 2">
    <name type="scientific">Flavonifractor plautii</name>
    <name type="common">Fusobacterium plautii</name>
    <dbReference type="NCBI Taxonomy" id="292800"/>
    <lineage>
        <taxon>Bacteria</taxon>
        <taxon>Bacillati</taxon>
        <taxon>Bacillota</taxon>
        <taxon>Clostridia</taxon>
        <taxon>Eubacteriales</taxon>
        <taxon>Oscillospiraceae</taxon>
        <taxon>Flavonifractor</taxon>
    </lineage>
</organism>
<dbReference type="EMBL" id="CYZT01000630">
    <property type="protein sequence ID" value="CUQ03149.1"/>
    <property type="molecule type" value="Genomic_DNA"/>
</dbReference>
<evidence type="ECO:0000313" key="2">
    <source>
        <dbReference type="Proteomes" id="UP000095746"/>
    </source>
</evidence>